<evidence type="ECO:0000256" key="2">
    <source>
        <dbReference type="SAM" id="Phobius"/>
    </source>
</evidence>
<organism evidence="3 4">
    <name type="scientific">Phytopseudomonas flavescens</name>
    <dbReference type="NCBI Taxonomy" id="29435"/>
    <lineage>
        <taxon>Bacteria</taxon>
        <taxon>Pseudomonadati</taxon>
        <taxon>Pseudomonadota</taxon>
        <taxon>Gammaproteobacteria</taxon>
        <taxon>Pseudomonadales</taxon>
        <taxon>Pseudomonadaceae</taxon>
        <taxon>Phytopseudomonas</taxon>
    </lineage>
</organism>
<keyword evidence="2" id="KW-0812">Transmembrane</keyword>
<evidence type="ECO:0000256" key="1">
    <source>
        <dbReference type="SAM" id="MobiDB-lite"/>
    </source>
</evidence>
<name>A0A1G8GG37_9GAMM</name>
<dbReference type="EMBL" id="FNDG01000009">
    <property type="protein sequence ID" value="SDH93343.1"/>
    <property type="molecule type" value="Genomic_DNA"/>
</dbReference>
<reference evidence="3 4" key="1">
    <citation type="submission" date="2016-10" db="EMBL/GenBank/DDBJ databases">
        <authorList>
            <person name="de Groot N.N."/>
        </authorList>
    </citation>
    <scope>NUCLEOTIDE SEQUENCE [LARGE SCALE GENOMIC DNA]</scope>
    <source>
        <strain evidence="3 4">LMG 18387</strain>
    </source>
</reference>
<feature type="region of interest" description="Disordered" evidence="1">
    <location>
        <begin position="335"/>
        <end position="370"/>
    </location>
</feature>
<feature type="transmembrane region" description="Helical" evidence="2">
    <location>
        <begin position="12"/>
        <end position="32"/>
    </location>
</feature>
<dbReference type="PANTHER" id="PTHR30441">
    <property type="entry name" value="DUF748 DOMAIN-CONTAINING PROTEIN"/>
    <property type="match status" value="1"/>
</dbReference>
<keyword evidence="2" id="KW-0472">Membrane</keyword>
<protein>
    <recommendedName>
        <fullName evidence="5">OmpA family protein</fullName>
    </recommendedName>
</protein>
<dbReference type="PANTHER" id="PTHR30441:SF8">
    <property type="entry name" value="DUF748 DOMAIN-CONTAINING PROTEIN"/>
    <property type="match status" value="1"/>
</dbReference>
<dbReference type="GO" id="GO:0090313">
    <property type="term" value="P:regulation of protein targeting to membrane"/>
    <property type="evidence" value="ECO:0007669"/>
    <property type="project" value="TreeGrafter"/>
</dbReference>
<dbReference type="GO" id="GO:0005886">
    <property type="term" value="C:plasma membrane"/>
    <property type="evidence" value="ECO:0007669"/>
    <property type="project" value="TreeGrafter"/>
</dbReference>
<sequence>MHKGLRRAATALLIAIGLYSLIGFLILPGIALRIANQQLEHYATEPARLDRLQLNPFTLELDLWGLHLGAPGKEQVAFEHLAVNLQLDSLWSGALHLADVKLVKPHTEVRFDRDGTLNLAQLFELPASEKQPEEASEPFPLRIDRIELLGGNLHFQDLRPQEPIDIHYDDLNLELRNLSTLPDDNAEMTLVATGPAGGRIDWSGELSLSPISSSGTLKITDEPMKAFWPYVRDAVPLVLEKGVVSLSTDYRLNLRDGTELLLSDARIKVAPFAMQAPDGKPLVKLDSLEVSETSLDLAKQQVVIGKVRGQKLEAWAAREADGELDWQKLLAGKPQQAATPAPVADAPKPEATATATAGNEAQPAAKQPAKPWQVQVKDVQLRDYHAHLVDRVPNEAVAVELGPLDLDMQNFDSLGTSPFALKLDTGVGKQGKLQAEGQVQLSPTTANLKVATRNIDLRVAQAYISPFVHLELRSGLLSSDLGVELTATEPLALRVQGTAQITQLHTLDTLKGRDLLRWKQLDLGGVDYRHGERLDIARVDLEQPYARFIINEDLTTNVNDLIIKQPAGNAAQAQSSAAAEKPMAIRIGEVSLKDGSANFADFSLRPNFATAVQQLNGRIGTLDSTSSKPAPVDISGKVDRYAPVSIKGSLTPFDPMQSLDIATQFKQVELTTLTPYSGKFAGYRIRKGRLNLDLHYRINDGKLNAENKVLVEQLQLGEKVDSPDAVNLPIRLAVALLKDTQGRISIELPLQGDLNNPQFSVMPIVWQTLRNLVLRAAQAPFKFIGGLVSGGADMDLSTVVFAAGSDELDSQAKQSLDVLARALQERPTLRLEVEGASAQSSDGPLMAAQRLEREYQDYLYRIMQRRGDQVPASAELLVVPDGEKAPLLEGIYRARLKQQPPAEWAELDSDERTLRLRDAVLESWSDSRGLLRQLAQDRAAAIKAYLVDSGKLADARIYLLDVSIGDAASDGRVATPLHLGSE</sequence>
<dbReference type="InterPro" id="IPR052894">
    <property type="entry name" value="AsmA-related"/>
</dbReference>
<proteinExistence type="predicted"/>
<evidence type="ECO:0000313" key="3">
    <source>
        <dbReference type="EMBL" id="SDH93343.1"/>
    </source>
</evidence>
<dbReference type="RefSeq" id="WP_084306233.1">
    <property type="nucleotide sequence ID" value="NZ_FNDG01000009.1"/>
</dbReference>
<keyword evidence="2" id="KW-1133">Transmembrane helix</keyword>
<dbReference type="STRING" id="29435.SAMN05216588_10932"/>
<dbReference type="Gene3D" id="3.30.1330.60">
    <property type="entry name" value="OmpA-like domain"/>
    <property type="match status" value="1"/>
</dbReference>
<dbReference type="InterPro" id="IPR036737">
    <property type="entry name" value="OmpA-like_sf"/>
</dbReference>
<gene>
    <name evidence="3" type="ORF">SAMN05216588_10932</name>
</gene>
<feature type="compositionally biased region" description="Low complexity" evidence="1">
    <location>
        <begin position="351"/>
        <end position="370"/>
    </location>
</feature>
<evidence type="ECO:0000313" key="4">
    <source>
        <dbReference type="Proteomes" id="UP000198606"/>
    </source>
</evidence>
<dbReference type="InterPro" id="IPR008023">
    <property type="entry name" value="DUF748"/>
</dbReference>
<dbReference type="Proteomes" id="UP000198606">
    <property type="component" value="Unassembled WGS sequence"/>
</dbReference>
<evidence type="ECO:0008006" key="5">
    <source>
        <dbReference type="Google" id="ProtNLM"/>
    </source>
</evidence>
<accession>A0A1G8GG37</accession>
<dbReference type="AlphaFoldDB" id="A0A1G8GG37"/>
<dbReference type="Pfam" id="PF05359">
    <property type="entry name" value="DUF748"/>
    <property type="match status" value="2"/>
</dbReference>